<evidence type="ECO:0000256" key="5">
    <source>
        <dbReference type="ARBA" id="ARBA00022884"/>
    </source>
</evidence>
<dbReference type="Pfam" id="PF00107">
    <property type="entry name" value="ADH_zinc_N"/>
    <property type="match status" value="1"/>
</dbReference>
<dbReference type="InterPro" id="IPR013149">
    <property type="entry name" value="ADH-like_C"/>
</dbReference>
<evidence type="ECO:0000256" key="4">
    <source>
        <dbReference type="ARBA" id="ARBA00022857"/>
    </source>
</evidence>
<comment type="caution">
    <text evidence="8">The sequence shown here is derived from an EMBL/GenBank/DDBJ whole genome shotgun (WGS) entry which is preliminary data.</text>
</comment>
<evidence type="ECO:0000256" key="6">
    <source>
        <dbReference type="ARBA" id="ARBA00022990"/>
    </source>
</evidence>
<dbReference type="Proteomes" id="UP000628448">
    <property type="component" value="Unassembled WGS sequence"/>
</dbReference>
<dbReference type="PANTHER" id="PTHR44154">
    <property type="entry name" value="QUINONE OXIDOREDUCTASE"/>
    <property type="match status" value="1"/>
</dbReference>
<organism evidence="8 9">
    <name type="scientific">Panacibacter microcysteis</name>
    <dbReference type="NCBI Taxonomy" id="2793269"/>
    <lineage>
        <taxon>Bacteria</taxon>
        <taxon>Pseudomonadati</taxon>
        <taxon>Bacteroidota</taxon>
        <taxon>Chitinophagia</taxon>
        <taxon>Chitinophagales</taxon>
        <taxon>Chitinophagaceae</taxon>
        <taxon>Panacibacter</taxon>
    </lineage>
</organism>
<dbReference type="Pfam" id="PF08240">
    <property type="entry name" value="ADH_N"/>
    <property type="match status" value="1"/>
</dbReference>
<proteinExistence type="predicted"/>
<accession>A0A931MDK5</accession>
<evidence type="ECO:0000313" key="8">
    <source>
        <dbReference type="EMBL" id="MBG9378680.1"/>
    </source>
</evidence>
<dbReference type="GO" id="GO:0043880">
    <property type="term" value="F:crotonyl-CoA reductase activity"/>
    <property type="evidence" value="ECO:0007669"/>
    <property type="project" value="InterPro"/>
</dbReference>
<dbReference type="InterPro" id="IPR011032">
    <property type="entry name" value="GroES-like_sf"/>
</dbReference>
<keyword evidence="8" id="KW-0560">Oxidoreductase</keyword>
<evidence type="ECO:0000256" key="1">
    <source>
        <dbReference type="ARBA" id="ARBA00004496"/>
    </source>
</evidence>
<comment type="subcellular location">
    <subcellularLocation>
        <location evidence="1">Cytoplasm</location>
    </subcellularLocation>
</comment>
<dbReference type="InterPro" id="IPR036291">
    <property type="entry name" value="NAD(P)-bd_dom_sf"/>
</dbReference>
<keyword evidence="6" id="KW-0007">Acetylation</keyword>
<dbReference type="GO" id="GO:0008270">
    <property type="term" value="F:zinc ion binding"/>
    <property type="evidence" value="ECO:0007669"/>
    <property type="project" value="InterPro"/>
</dbReference>
<dbReference type="NCBIfam" id="TIGR01751">
    <property type="entry name" value="crot-CoA-red"/>
    <property type="match status" value="1"/>
</dbReference>
<reference evidence="8" key="1">
    <citation type="submission" date="2020-11" db="EMBL/GenBank/DDBJ databases">
        <title>Bacterial whole genome sequence for Panacibacter sp. DH6.</title>
        <authorList>
            <person name="Le V."/>
            <person name="Ko S."/>
            <person name="Ahn C.-Y."/>
            <person name="Oh H.-M."/>
        </authorList>
    </citation>
    <scope>NUCLEOTIDE SEQUENCE</scope>
    <source>
        <strain evidence="8">DH6</strain>
    </source>
</reference>
<evidence type="ECO:0000256" key="2">
    <source>
        <dbReference type="ARBA" id="ARBA00011881"/>
    </source>
</evidence>
<dbReference type="PROSITE" id="PS01162">
    <property type="entry name" value="QOR_ZETA_CRYSTAL"/>
    <property type="match status" value="1"/>
</dbReference>
<comment type="subunit">
    <text evidence="2">Homotetramer.</text>
</comment>
<protein>
    <submittedName>
        <fullName evidence="8">Crotonyl-CoA carboxylase/reductase</fullName>
        <ecNumber evidence="8">1.3.1.85</ecNumber>
    </submittedName>
</protein>
<dbReference type="SUPFAM" id="SSF50129">
    <property type="entry name" value="GroES-like"/>
    <property type="match status" value="1"/>
</dbReference>
<dbReference type="InterPro" id="IPR010085">
    <property type="entry name" value="Crot_CoA_red"/>
</dbReference>
<keyword evidence="3" id="KW-0963">Cytoplasm</keyword>
<dbReference type="GO" id="GO:0005737">
    <property type="term" value="C:cytoplasm"/>
    <property type="evidence" value="ECO:0007669"/>
    <property type="project" value="UniProtKB-SubCell"/>
</dbReference>
<dbReference type="GO" id="GO:0003723">
    <property type="term" value="F:RNA binding"/>
    <property type="evidence" value="ECO:0007669"/>
    <property type="project" value="UniProtKB-KW"/>
</dbReference>
<dbReference type="InterPro" id="IPR020843">
    <property type="entry name" value="ER"/>
</dbReference>
<evidence type="ECO:0000313" key="9">
    <source>
        <dbReference type="Proteomes" id="UP000628448"/>
    </source>
</evidence>
<evidence type="ECO:0000256" key="3">
    <source>
        <dbReference type="ARBA" id="ARBA00022490"/>
    </source>
</evidence>
<keyword evidence="5" id="KW-0694">RNA-binding</keyword>
<feature type="domain" description="Enoyl reductase (ER)" evidence="7">
    <location>
        <begin position="13"/>
        <end position="380"/>
    </location>
</feature>
<dbReference type="EC" id="1.3.1.85" evidence="8"/>
<dbReference type="Gene3D" id="3.40.50.720">
    <property type="entry name" value="NAD(P)-binding Rossmann-like Domain"/>
    <property type="match status" value="1"/>
</dbReference>
<evidence type="ECO:0000259" key="7">
    <source>
        <dbReference type="SMART" id="SM00829"/>
    </source>
</evidence>
<dbReference type="SUPFAM" id="SSF51735">
    <property type="entry name" value="NAD(P)-binding Rossmann-fold domains"/>
    <property type="match status" value="1"/>
</dbReference>
<dbReference type="InterPro" id="IPR013154">
    <property type="entry name" value="ADH-like_N"/>
</dbReference>
<dbReference type="Gene3D" id="3.90.180.10">
    <property type="entry name" value="Medium-chain alcohol dehydrogenases, catalytic domain"/>
    <property type="match status" value="1"/>
</dbReference>
<dbReference type="PANTHER" id="PTHR44154:SF1">
    <property type="entry name" value="QUINONE OXIDOREDUCTASE"/>
    <property type="match status" value="1"/>
</dbReference>
<gene>
    <name evidence="8" type="primary">ccrA</name>
    <name evidence="8" type="ORF">I5907_20780</name>
</gene>
<dbReference type="InterPro" id="IPR051603">
    <property type="entry name" value="Zinc-ADH_QOR/CCCR"/>
</dbReference>
<dbReference type="InterPro" id="IPR002364">
    <property type="entry name" value="Quin_OxRdtase/zeta-crystal_CS"/>
</dbReference>
<keyword evidence="9" id="KW-1185">Reference proteome</keyword>
<dbReference type="AlphaFoldDB" id="A0A931MDK5"/>
<keyword evidence="4" id="KW-0521">NADP</keyword>
<sequence>MHAQVLRQNRYGAPTKAMVIEEIKVPDIGPDEVLVGVMAAGLNYNSIWASTGFPMDMIQVMQLRKESTLDFMIAGSDCSGIVYKIGSNVTNVKVGDEVVIQAGWFDSDDPWVKKGGDPVFSVTARAWGYETNWGSFAQFCKVKEAQCVPKPKNLSWEEAAVYMLSGATVYRMLFKYDPHVVKPGDVVLIWGGAGGLGTMAIQMVKMAGGVPVAVVNAADKEAFCASLGALTINRNDYDHWGPLPPGSLQPDTQELWRSKAKKFVKRIAELTGGKLPRIVLEHPGESTMPTSLFACDRDGMVVTCAGTTGYLATFDVRYLWLQRKRIQGSHFANVDECHEFNNLVMDGKVKPVLTETVSFEQLPGALQVMYENRHKGNTAIRIGY</sequence>
<dbReference type="SMART" id="SM00829">
    <property type="entry name" value="PKS_ER"/>
    <property type="match status" value="1"/>
</dbReference>
<dbReference type="EMBL" id="JADWYR010000003">
    <property type="protein sequence ID" value="MBG9378680.1"/>
    <property type="molecule type" value="Genomic_DNA"/>
</dbReference>
<name>A0A931MDK5_9BACT</name>